<reference evidence="2" key="1">
    <citation type="journal article" date="2023" name="G3 (Bethesda)">
        <title>Genome assembly and association tests identify interacting loci associated with vigor, precocity, and sex in interspecific pistachio rootstocks.</title>
        <authorList>
            <person name="Palmer W."/>
            <person name="Jacygrad E."/>
            <person name="Sagayaradj S."/>
            <person name="Cavanaugh K."/>
            <person name="Han R."/>
            <person name="Bertier L."/>
            <person name="Beede B."/>
            <person name="Kafkas S."/>
            <person name="Golino D."/>
            <person name="Preece J."/>
            <person name="Michelmore R."/>
        </authorList>
    </citation>
    <scope>NUCLEOTIDE SEQUENCE [LARGE SCALE GENOMIC DNA]</scope>
</reference>
<accession>A0ACC0WZP6</accession>
<sequence>MGVRSSKLSRLIGGGGGGRVKRLGEGRPQLVTPRGYVPICVGVNDDTKRFIVHTKALGDADFLELLYKSAEEYGFCNQGVLRIPYEAKEFEDWMIRRTNRKGCWILSLGSCYNLEPLLPIRRQATGQSNSVVLAHWPRWAPRLVALDQKTKKTVERGCRIECQMGFQFVPNLENKKLEINYSFEG</sequence>
<organism evidence="1 2">
    <name type="scientific">Pistacia integerrima</name>
    <dbReference type="NCBI Taxonomy" id="434235"/>
    <lineage>
        <taxon>Eukaryota</taxon>
        <taxon>Viridiplantae</taxon>
        <taxon>Streptophyta</taxon>
        <taxon>Embryophyta</taxon>
        <taxon>Tracheophyta</taxon>
        <taxon>Spermatophyta</taxon>
        <taxon>Magnoliopsida</taxon>
        <taxon>eudicotyledons</taxon>
        <taxon>Gunneridae</taxon>
        <taxon>Pentapetalae</taxon>
        <taxon>rosids</taxon>
        <taxon>malvids</taxon>
        <taxon>Sapindales</taxon>
        <taxon>Anacardiaceae</taxon>
        <taxon>Pistacia</taxon>
    </lineage>
</organism>
<dbReference type="EMBL" id="CM047750">
    <property type="protein sequence ID" value="KAJ0006789.1"/>
    <property type="molecule type" value="Genomic_DNA"/>
</dbReference>
<keyword evidence="2" id="KW-1185">Reference proteome</keyword>
<evidence type="ECO:0000313" key="1">
    <source>
        <dbReference type="EMBL" id="KAJ0006789.1"/>
    </source>
</evidence>
<gene>
    <name evidence="1" type="ORF">Pint_29313</name>
</gene>
<name>A0ACC0WZP6_9ROSI</name>
<protein>
    <submittedName>
        <fullName evidence="1">Uncharacterized protein</fullName>
    </submittedName>
</protein>
<proteinExistence type="predicted"/>
<evidence type="ECO:0000313" key="2">
    <source>
        <dbReference type="Proteomes" id="UP001163603"/>
    </source>
</evidence>
<comment type="caution">
    <text evidence="1">The sequence shown here is derived from an EMBL/GenBank/DDBJ whole genome shotgun (WGS) entry which is preliminary data.</text>
</comment>
<dbReference type="Proteomes" id="UP001163603">
    <property type="component" value="Chromosome 15"/>
</dbReference>